<keyword evidence="2" id="KW-1185">Reference proteome</keyword>
<name>A0AAV8Z2N5_9CUCU</name>
<evidence type="ECO:0000313" key="1">
    <source>
        <dbReference type="EMBL" id="KAJ8958141.1"/>
    </source>
</evidence>
<sequence length="94" mass="10502">MTATVKRSDPLACPAGSGWGKDHQTQFCSNLSQHARSALVAASVRLFNGHTSYFYGYEKKCVNPGLQEMDFLLCNKYARKESGNFLRTLPIKEL</sequence>
<protein>
    <submittedName>
        <fullName evidence="1">Uncharacterized protein</fullName>
    </submittedName>
</protein>
<dbReference type="EMBL" id="JAPWTK010000019">
    <property type="protein sequence ID" value="KAJ8958141.1"/>
    <property type="molecule type" value="Genomic_DNA"/>
</dbReference>
<reference evidence="1" key="1">
    <citation type="journal article" date="2023" name="Insect Mol. Biol.">
        <title>Genome sequencing provides insights into the evolution of gene families encoding plant cell wall-degrading enzymes in longhorned beetles.</title>
        <authorList>
            <person name="Shin N.R."/>
            <person name="Okamura Y."/>
            <person name="Kirsch R."/>
            <person name="Pauchet Y."/>
        </authorList>
    </citation>
    <scope>NUCLEOTIDE SEQUENCE</scope>
    <source>
        <strain evidence="1">AMC_N1</strain>
    </source>
</reference>
<gene>
    <name evidence="1" type="ORF">NQ318_006078</name>
</gene>
<evidence type="ECO:0000313" key="2">
    <source>
        <dbReference type="Proteomes" id="UP001162162"/>
    </source>
</evidence>
<organism evidence="1 2">
    <name type="scientific">Aromia moschata</name>
    <dbReference type="NCBI Taxonomy" id="1265417"/>
    <lineage>
        <taxon>Eukaryota</taxon>
        <taxon>Metazoa</taxon>
        <taxon>Ecdysozoa</taxon>
        <taxon>Arthropoda</taxon>
        <taxon>Hexapoda</taxon>
        <taxon>Insecta</taxon>
        <taxon>Pterygota</taxon>
        <taxon>Neoptera</taxon>
        <taxon>Endopterygota</taxon>
        <taxon>Coleoptera</taxon>
        <taxon>Polyphaga</taxon>
        <taxon>Cucujiformia</taxon>
        <taxon>Chrysomeloidea</taxon>
        <taxon>Cerambycidae</taxon>
        <taxon>Cerambycinae</taxon>
        <taxon>Callichromatini</taxon>
        <taxon>Aromia</taxon>
    </lineage>
</organism>
<proteinExistence type="predicted"/>
<comment type="caution">
    <text evidence="1">The sequence shown here is derived from an EMBL/GenBank/DDBJ whole genome shotgun (WGS) entry which is preliminary data.</text>
</comment>
<accession>A0AAV8Z2N5</accession>
<dbReference type="AlphaFoldDB" id="A0AAV8Z2N5"/>
<dbReference type="Proteomes" id="UP001162162">
    <property type="component" value="Unassembled WGS sequence"/>
</dbReference>